<keyword evidence="2 4" id="KW-0378">Hydrolase</keyword>
<comment type="caution">
    <text evidence="6">The sequence shown here is derived from an EMBL/GenBank/DDBJ whole genome shotgun (WGS) entry which is preliminary data.</text>
</comment>
<evidence type="ECO:0000256" key="2">
    <source>
        <dbReference type="ARBA" id="ARBA00022801"/>
    </source>
</evidence>
<gene>
    <name evidence="4" type="primary">dtdA</name>
    <name evidence="6" type="ORF">ACFR9U_08620</name>
</gene>
<evidence type="ECO:0000256" key="4">
    <source>
        <dbReference type="HAMAP-Rule" id="MF_00562"/>
    </source>
</evidence>
<name>A0ABD6CAJ8_9EURY</name>
<dbReference type="Gene3D" id="3.40.50.10700">
    <property type="entry name" value="AF0625-like"/>
    <property type="match status" value="1"/>
</dbReference>
<keyword evidence="3 4" id="KW-0862">Zinc</keyword>
<comment type="subunit">
    <text evidence="4">Monomer.</text>
</comment>
<evidence type="ECO:0000313" key="7">
    <source>
        <dbReference type="Proteomes" id="UP001597119"/>
    </source>
</evidence>
<comment type="similarity">
    <text evidence="4">Belongs to the DtdA deacylase family.</text>
</comment>
<dbReference type="EC" id="3.1.1.96" evidence="4"/>
<dbReference type="Gene3D" id="3.40.630.50">
    <property type="entry name" value="AF0625-like"/>
    <property type="match status" value="1"/>
</dbReference>
<accession>A0ABD6CAJ8</accession>
<feature type="region of interest" description="Disordered" evidence="5">
    <location>
        <begin position="433"/>
        <end position="452"/>
    </location>
</feature>
<evidence type="ECO:0000256" key="5">
    <source>
        <dbReference type="SAM" id="MobiDB-lite"/>
    </source>
</evidence>
<proteinExistence type="inferred from homology"/>
<dbReference type="Proteomes" id="UP001597119">
    <property type="component" value="Unassembled WGS sequence"/>
</dbReference>
<comment type="catalytic activity">
    <reaction evidence="4">
        <text>glycyl-tRNA(Ala) + H2O = tRNA(Ala) + glycine + H(+)</text>
        <dbReference type="Rhea" id="RHEA:53744"/>
        <dbReference type="Rhea" id="RHEA-COMP:9657"/>
        <dbReference type="Rhea" id="RHEA-COMP:13640"/>
        <dbReference type="ChEBI" id="CHEBI:15377"/>
        <dbReference type="ChEBI" id="CHEBI:15378"/>
        <dbReference type="ChEBI" id="CHEBI:57305"/>
        <dbReference type="ChEBI" id="CHEBI:78442"/>
        <dbReference type="ChEBI" id="CHEBI:78522"/>
        <dbReference type="EC" id="3.1.1.96"/>
    </reaction>
</comment>
<dbReference type="EMBL" id="JBHUDJ010000003">
    <property type="protein sequence ID" value="MFD1587046.1"/>
    <property type="molecule type" value="Genomic_DNA"/>
</dbReference>
<comment type="cofactor">
    <cofactor evidence="4">
        <name>Zn(2+)</name>
        <dbReference type="ChEBI" id="CHEBI:29105"/>
    </cofactor>
    <text evidence="4">Binds 2 Zn(2+) ions per subunit.</text>
</comment>
<keyword evidence="1 4" id="KW-0479">Metal-binding</keyword>
<evidence type="ECO:0000256" key="1">
    <source>
        <dbReference type="ARBA" id="ARBA00022723"/>
    </source>
</evidence>
<dbReference type="PANTHER" id="PTHR34667:SF1">
    <property type="entry name" value="D-AMINOACYL-TRNA DEACYLASE"/>
    <property type="match status" value="1"/>
</dbReference>
<dbReference type="HAMAP" id="MF_00562">
    <property type="entry name" value="Deacylase_DtdA"/>
    <property type="match status" value="1"/>
</dbReference>
<sequence>MLGIVVSRADSASEHVGEHLLDLADWSLEADETRTDADGGGTVYRTDGIELREFDDLHLHLDDVGSVFDADLDLLVFASRHSGDTGPLLTAHHTGNFGPADHGGADDDLARACPHAHSEVLAALAAHAPDGYEVGMECTHHGPSEVGVPSMFVEVGSDEPQWEDPAAARAVARAILELRGVAPDAESENGTSTRRHVVGFGGGHYAPRFTRIVRETDWAVGHLAADWGLDALGDPSDHRDLLTQAFAESAAEIAVIDGDHPDLRAELEALGYRTVSETWLREVDGVPLALVERLEDDLVPVDGGLRFGEPASTAEPGCSFERRDLPEKLLGEAQGIDQAATRETVGAHALAYETTENGNRVAGRAALASPADYDDLIDGILDLLHNTYESVEREGDTVVAKKSAFDPETARELGVPEGPQFGRLADGDSVAVEGETIRPEQVRTERVDRFPV</sequence>
<evidence type="ECO:0000256" key="3">
    <source>
        <dbReference type="ARBA" id="ARBA00022833"/>
    </source>
</evidence>
<dbReference type="InterPro" id="IPR007508">
    <property type="entry name" value="DtdA"/>
</dbReference>
<dbReference type="GO" id="GO:0051499">
    <property type="term" value="F:D-aminoacyl-tRNA deacylase activity"/>
    <property type="evidence" value="ECO:0007669"/>
    <property type="project" value="UniProtKB-UniRule"/>
</dbReference>
<protein>
    <recommendedName>
        <fullName evidence="4">D-aminoacyl-tRNA deacylase</fullName>
        <ecNumber evidence="4">3.1.1.96</ecNumber>
    </recommendedName>
</protein>
<dbReference type="Pfam" id="PF04414">
    <property type="entry name" value="tRNA_deacylase"/>
    <property type="match status" value="1"/>
</dbReference>
<dbReference type="SUPFAM" id="SSF142535">
    <property type="entry name" value="AF0625-like"/>
    <property type="match status" value="1"/>
</dbReference>
<dbReference type="AlphaFoldDB" id="A0ABD6CAJ8"/>
<evidence type="ECO:0000313" key="6">
    <source>
        <dbReference type="EMBL" id="MFD1587046.1"/>
    </source>
</evidence>
<dbReference type="PANTHER" id="PTHR34667">
    <property type="entry name" value="D-AMINOACYL-TRNA DEACYLASE"/>
    <property type="match status" value="1"/>
</dbReference>
<feature type="compositionally biased region" description="Basic and acidic residues" evidence="5">
    <location>
        <begin position="435"/>
        <end position="452"/>
    </location>
</feature>
<comment type="function">
    <text evidence="4">D-aminoacyl-tRNA deacylase with broad substrate specificity. By recycling D-aminoacyl-tRNA to D-amino acids and free tRNA molecules, this enzyme counteracts the toxicity associated with the formation of D-aminoacyl-tRNA entities in vivo.</text>
</comment>
<keyword evidence="7" id="KW-1185">Reference proteome</keyword>
<dbReference type="NCBIfam" id="NF011435">
    <property type="entry name" value="PRK14866.1-1"/>
    <property type="match status" value="1"/>
</dbReference>
<dbReference type="GO" id="GO:0019478">
    <property type="term" value="P:D-amino acid catabolic process"/>
    <property type="evidence" value="ECO:0007669"/>
    <property type="project" value="UniProtKB-UniRule"/>
</dbReference>
<dbReference type="GO" id="GO:0008270">
    <property type="term" value="F:zinc ion binding"/>
    <property type="evidence" value="ECO:0007669"/>
    <property type="project" value="UniProtKB-UniRule"/>
</dbReference>
<dbReference type="InterPro" id="IPR018033">
    <property type="entry name" value="Deacylase_DtdA_archaea"/>
</dbReference>
<reference evidence="6 7" key="1">
    <citation type="journal article" date="2019" name="Int. J. Syst. Evol. Microbiol.">
        <title>The Global Catalogue of Microorganisms (GCM) 10K type strain sequencing project: providing services to taxonomists for standard genome sequencing and annotation.</title>
        <authorList>
            <consortium name="The Broad Institute Genomics Platform"/>
            <consortium name="The Broad Institute Genome Sequencing Center for Infectious Disease"/>
            <person name="Wu L."/>
            <person name="Ma J."/>
        </authorList>
    </citation>
    <scope>NUCLEOTIDE SEQUENCE [LARGE SCALE GENOMIC DNA]</scope>
    <source>
        <strain evidence="6 7">CGMCC 1.12125</strain>
    </source>
</reference>
<comment type="catalytic activity">
    <reaction evidence="4">
        <text>a D-aminoacyl-tRNA + H2O = a tRNA + a D-alpha-amino acid + H(+)</text>
        <dbReference type="Rhea" id="RHEA:13953"/>
        <dbReference type="Rhea" id="RHEA-COMP:10123"/>
        <dbReference type="Rhea" id="RHEA-COMP:10124"/>
        <dbReference type="ChEBI" id="CHEBI:15377"/>
        <dbReference type="ChEBI" id="CHEBI:15378"/>
        <dbReference type="ChEBI" id="CHEBI:59871"/>
        <dbReference type="ChEBI" id="CHEBI:78442"/>
        <dbReference type="ChEBI" id="CHEBI:79333"/>
        <dbReference type="EC" id="3.1.1.96"/>
    </reaction>
</comment>
<organism evidence="6 7">
    <name type="scientific">Halorientalis brevis</name>
    <dbReference type="NCBI Taxonomy" id="1126241"/>
    <lineage>
        <taxon>Archaea</taxon>
        <taxon>Methanobacteriati</taxon>
        <taxon>Methanobacteriota</taxon>
        <taxon>Stenosarchaea group</taxon>
        <taxon>Halobacteria</taxon>
        <taxon>Halobacteriales</taxon>
        <taxon>Haloarculaceae</taxon>
        <taxon>Halorientalis</taxon>
    </lineage>
</organism>
<dbReference type="RefSeq" id="WP_247375408.1">
    <property type="nucleotide sequence ID" value="NZ_JALLGV010000001.1"/>
</dbReference>